<organism evidence="2 3">
    <name type="scientific">Lasiosphaeria ovina</name>
    <dbReference type="NCBI Taxonomy" id="92902"/>
    <lineage>
        <taxon>Eukaryota</taxon>
        <taxon>Fungi</taxon>
        <taxon>Dikarya</taxon>
        <taxon>Ascomycota</taxon>
        <taxon>Pezizomycotina</taxon>
        <taxon>Sordariomycetes</taxon>
        <taxon>Sordariomycetidae</taxon>
        <taxon>Sordariales</taxon>
        <taxon>Lasiosphaeriaceae</taxon>
        <taxon>Lasiosphaeria</taxon>
    </lineage>
</organism>
<accession>A0AAE0JWT9</accession>
<keyword evidence="3" id="KW-1185">Reference proteome</keyword>
<reference evidence="2" key="2">
    <citation type="submission" date="2023-06" db="EMBL/GenBank/DDBJ databases">
        <authorList>
            <consortium name="Lawrence Berkeley National Laboratory"/>
            <person name="Haridas S."/>
            <person name="Hensen N."/>
            <person name="Bonometti L."/>
            <person name="Westerberg I."/>
            <person name="Brannstrom I.O."/>
            <person name="Guillou S."/>
            <person name="Cros-Aarteil S."/>
            <person name="Calhoun S."/>
            <person name="Kuo A."/>
            <person name="Mondo S."/>
            <person name="Pangilinan J."/>
            <person name="Riley R."/>
            <person name="Labutti K."/>
            <person name="Andreopoulos B."/>
            <person name="Lipzen A."/>
            <person name="Chen C."/>
            <person name="Yanf M."/>
            <person name="Daum C."/>
            <person name="Ng V."/>
            <person name="Clum A."/>
            <person name="Steindorff A."/>
            <person name="Ohm R."/>
            <person name="Martin F."/>
            <person name="Silar P."/>
            <person name="Natvig D."/>
            <person name="Lalanne C."/>
            <person name="Gautier V."/>
            <person name="Ament-Velasquez S.L."/>
            <person name="Kruys A."/>
            <person name="Hutchinson M.I."/>
            <person name="Powell A.J."/>
            <person name="Barry K."/>
            <person name="Miller A.N."/>
            <person name="Grigoriev I.V."/>
            <person name="Debuchy R."/>
            <person name="Gladieux P."/>
            <person name="Thoren M.H."/>
            <person name="Johannesson H."/>
        </authorList>
    </citation>
    <scope>NUCLEOTIDE SEQUENCE</scope>
    <source>
        <strain evidence="2">CBS 958.72</strain>
    </source>
</reference>
<protein>
    <submittedName>
        <fullName evidence="2">Asp/Glu/hydantoin racemase</fullName>
    </submittedName>
</protein>
<dbReference type="InterPro" id="IPR053714">
    <property type="entry name" value="Iso_Racemase_Enz_sf"/>
</dbReference>
<comment type="caution">
    <text evidence="2">The sequence shown here is derived from an EMBL/GenBank/DDBJ whole genome shotgun (WGS) entry which is preliminary data.</text>
</comment>
<dbReference type="InterPro" id="IPR052186">
    <property type="entry name" value="Hydantoin_racemase-like"/>
</dbReference>
<evidence type="ECO:0000313" key="2">
    <source>
        <dbReference type="EMBL" id="KAK3365482.1"/>
    </source>
</evidence>
<gene>
    <name evidence="2" type="ORF">B0T24DRAFT_535767</name>
</gene>
<proteinExistence type="inferred from homology"/>
<name>A0AAE0JWT9_9PEZI</name>
<dbReference type="InterPro" id="IPR015942">
    <property type="entry name" value="Asp/Glu/hydantoin_racemase"/>
</dbReference>
<evidence type="ECO:0000256" key="1">
    <source>
        <dbReference type="ARBA" id="ARBA00038414"/>
    </source>
</evidence>
<dbReference type="Proteomes" id="UP001287356">
    <property type="component" value="Unassembled WGS sequence"/>
</dbReference>
<dbReference type="PANTHER" id="PTHR28047:SF5">
    <property type="entry name" value="PROTEIN DCG1"/>
    <property type="match status" value="1"/>
</dbReference>
<dbReference type="Pfam" id="PF01177">
    <property type="entry name" value="Asp_Glu_race"/>
    <property type="match status" value="1"/>
</dbReference>
<sequence length="267" mass="28317">MTTNFLRRSTRILVLNPNSSASMTHGVEETLHGIDIPEGVEIYTYTAPPESPASINDGDDVINSCNVVYKNVTDSGVLQQYDAVLVACYSVHPLVEALAGLQGSRGKLVVTGIFEASVLASLSLLVTPSMDGVSPRKWGIVTTGKFWEAHLTEGVNKFLGTNSQSVNVKFAGVQSTGMTAGDFHGGVDPAVIRQKLADATNRLLDQGNVDCVVMGCAGMAGLEDIIRAAAIEKYGSEQGAQVLIMDGVKAGIGLLEQMVQNKRMFQA</sequence>
<comment type="similarity">
    <text evidence="1">Belongs to the HyuE racemase family.</text>
</comment>
<reference evidence="2" key="1">
    <citation type="journal article" date="2023" name="Mol. Phylogenet. Evol.">
        <title>Genome-scale phylogeny and comparative genomics of the fungal order Sordariales.</title>
        <authorList>
            <person name="Hensen N."/>
            <person name="Bonometti L."/>
            <person name="Westerberg I."/>
            <person name="Brannstrom I.O."/>
            <person name="Guillou S."/>
            <person name="Cros-Aarteil S."/>
            <person name="Calhoun S."/>
            <person name="Haridas S."/>
            <person name="Kuo A."/>
            <person name="Mondo S."/>
            <person name="Pangilinan J."/>
            <person name="Riley R."/>
            <person name="LaButti K."/>
            <person name="Andreopoulos B."/>
            <person name="Lipzen A."/>
            <person name="Chen C."/>
            <person name="Yan M."/>
            <person name="Daum C."/>
            <person name="Ng V."/>
            <person name="Clum A."/>
            <person name="Steindorff A."/>
            <person name="Ohm R.A."/>
            <person name="Martin F."/>
            <person name="Silar P."/>
            <person name="Natvig D.O."/>
            <person name="Lalanne C."/>
            <person name="Gautier V."/>
            <person name="Ament-Velasquez S.L."/>
            <person name="Kruys A."/>
            <person name="Hutchinson M.I."/>
            <person name="Powell A.J."/>
            <person name="Barry K."/>
            <person name="Miller A.N."/>
            <person name="Grigoriev I.V."/>
            <person name="Debuchy R."/>
            <person name="Gladieux P."/>
            <person name="Hiltunen Thoren M."/>
            <person name="Johannesson H."/>
        </authorList>
    </citation>
    <scope>NUCLEOTIDE SEQUENCE</scope>
    <source>
        <strain evidence="2">CBS 958.72</strain>
    </source>
</reference>
<evidence type="ECO:0000313" key="3">
    <source>
        <dbReference type="Proteomes" id="UP001287356"/>
    </source>
</evidence>
<dbReference type="Gene3D" id="3.40.50.12500">
    <property type="match status" value="1"/>
</dbReference>
<dbReference type="PANTHER" id="PTHR28047">
    <property type="entry name" value="PROTEIN DCG1"/>
    <property type="match status" value="1"/>
</dbReference>
<dbReference type="EMBL" id="JAULSN010000008">
    <property type="protein sequence ID" value="KAK3365482.1"/>
    <property type="molecule type" value="Genomic_DNA"/>
</dbReference>
<dbReference type="GO" id="GO:0047661">
    <property type="term" value="F:amino-acid racemase activity"/>
    <property type="evidence" value="ECO:0007669"/>
    <property type="project" value="InterPro"/>
</dbReference>
<dbReference type="AlphaFoldDB" id="A0AAE0JWT9"/>